<evidence type="ECO:0000313" key="5">
    <source>
        <dbReference type="EMBL" id="MDX8439461.1"/>
    </source>
</evidence>
<dbReference type="PANTHER" id="PTHR42794:SF2">
    <property type="entry name" value="ABC TRANSPORTER ATP-BINDING PROTEIN"/>
    <property type="match status" value="1"/>
</dbReference>
<dbReference type="Gene3D" id="3.40.50.300">
    <property type="entry name" value="P-loop containing nucleotide triphosphate hydrolases"/>
    <property type="match status" value="1"/>
</dbReference>
<evidence type="ECO:0000256" key="1">
    <source>
        <dbReference type="ARBA" id="ARBA00005417"/>
    </source>
</evidence>
<evidence type="ECO:0000313" key="6">
    <source>
        <dbReference type="Proteomes" id="UP001272097"/>
    </source>
</evidence>
<dbReference type="CDD" id="cd03214">
    <property type="entry name" value="ABC_Iron-Siderophores_B12_Hemin"/>
    <property type="match status" value="1"/>
</dbReference>
<dbReference type="EMBL" id="JAVIIS010000008">
    <property type="protein sequence ID" value="MDX8439461.1"/>
    <property type="molecule type" value="Genomic_DNA"/>
</dbReference>
<dbReference type="PROSITE" id="PS50893">
    <property type="entry name" value="ABC_TRANSPORTER_2"/>
    <property type="match status" value="1"/>
</dbReference>
<feature type="domain" description="ABC transporter" evidence="4">
    <location>
        <begin position="10"/>
        <end position="241"/>
    </location>
</feature>
<keyword evidence="2" id="KW-0547">Nucleotide-binding</keyword>
<evidence type="ECO:0000256" key="2">
    <source>
        <dbReference type="ARBA" id="ARBA00022741"/>
    </source>
</evidence>
<dbReference type="InterPro" id="IPR027417">
    <property type="entry name" value="P-loop_NTPase"/>
</dbReference>
<dbReference type="SUPFAM" id="SSF52540">
    <property type="entry name" value="P-loop containing nucleoside triphosphate hydrolases"/>
    <property type="match status" value="1"/>
</dbReference>
<dbReference type="InterPro" id="IPR003593">
    <property type="entry name" value="AAA+_ATPase"/>
</dbReference>
<comment type="similarity">
    <text evidence="1">Belongs to the ABC transporter superfamily.</text>
</comment>
<dbReference type="PANTHER" id="PTHR42794">
    <property type="entry name" value="HEMIN IMPORT ATP-BINDING PROTEIN HMUV"/>
    <property type="match status" value="1"/>
</dbReference>
<dbReference type="InterPro" id="IPR003439">
    <property type="entry name" value="ABC_transporter-like_ATP-bd"/>
</dbReference>
<sequence>MVGAAAPLGLKAVQVSIVTPDARRIVDAVDLSVEPGERLAIVGPNGAGKTSLLRLFFGRLKPDTGQILLGCRDLAGISLTERARLIAVVGQNDVPDLRLTVADYVGLGRIPHRGRLGAGADREIVERALERLGLGAWTGRRLQTLSGGERQRAAIARALAQQPSILILDEPTNHLDPRARADMLEAARRLGITVVAVLHDLASVSAFADRVAVMQGGRLVAHDTPATALDPKIVRHVFAMDCFPFTNPETGRSLLVFDTPAPAGSKVARAPAP</sequence>
<organism evidence="5 6">
    <name type="scientific">Mesorhizobium australafricanum</name>
    <dbReference type="NCBI Taxonomy" id="3072311"/>
    <lineage>
        <taxon>Bacteria</taxon>
        <taxon>Pseudomonadati</taxon>
        <taxon>Pseudomonadota</taxon>
        <taxon>Alphaproteobacteria</taxon>
        <taxon>Hyphomicrobiales</taxon>
        <taxon>Phyllobacteriaceae</taxon>
        <taxon>Mesorhizobium</taxon>
    </lineage>
</organism>
<dbReference type="GO" id="GO:0005524">
    <property type="term" value="F:ATP binding"/>
    <property type="evidence" value="ECO:0007669"/>
    <property type="project" value="UniProtKB-KW"/>
</dbReference>
<dbReference type="RefSeq" id="WP_320213369.1">
    <property type="nucleotide sequence ID" value="NZ_JAVIIS010000008.1"/>
</dbReference>
<reference evidence="5 6" key="1">
    <citation type="submission" date="2023-08" db="EMBL/GenBank/DDBJ databases">
        <title>Implementing the SeqCode for naming new Mesorhizobium species isolated from Vachellia karroo root nodules.</title>
        <authorList>
            <person name="Van Lill M."/>
        </authorList>
    </citation>
    <scope>NUCLEOTIDE SEQUENCE [LARGE SCALE GENOMIC DNA]</scope>
    <source>
        <strain evidence="5 6">VK3E</strain>
    </source>
</reference>
<evidence type="ECO:0000256" key="3">
    <source>
        <dbReference type="ARBA" id="ARBA00022840"/>
    </source>
</evidence>
<gene>
    <name evidence="5" type="ORF">RFM51_07645</name>
</gene>
<dbReference type="Proteomes" id="UP001272097">
    <property type="component" value="Unassembled WGS sequence"/>
</dbReference>
<name>A0ABU4WVD0_9HYPH</name>
<dbReference type="Pfam" id="PF00005">
    <property type="entry name" value="ABC_tran"/>
    <property type="match status" value="1"/>
</dbReference>
<keyword evidence="3 5" id="KW-0067">ATP-binding</keyword>
<dbReference type="SMART" id="SM00382">
    <property type="entry name" value="AAA"/>
    <property type="match status" value="1"/>
</dbReference>
<comment type="caution">
    <text evidence="5">The sequence shown here is derived from an EMBL/GenBank/DDBJ whole genome shotgun (WGS) entry which is preliminary data.</text>
</comment>
<accession>A0ABU4WVD0</accession>
<dbReference type="PROSITE" id="PS00211">
    <property type="entry name" value="ABC_TRANSPORTER_1"/>
    <property type="match status" value="1"/>
</dbReference>
<protein>
    <submittedName>
        <fullName evidence="5">ABC transporter ATP-binding protein</fullName>
    </submittedName>
</protein>
<dbReference type="InterPro" id="IPR017871">
    <property type="entry name" value="ABC_transporter-like_CS"/>
</dbReference>
<proteinExistence type="inferred from homology"/>
<evidence type="ECO:0000259" key="4">
    <source>
        <dbReference type="PROSITE" id="PS50893"/>
    </source>
</evidence>
<keyword evidence="6" id="KW-1185">Reference proteome</keyword>